<dbReference type="AlphaFoldDB" id="A0AAJ4MVB3"/>
<accession>A0AAJ4MVB3</accession>
<sequence length="360" mass="39643">MKMITVMLLGPSLDAVSGVSTHLNQMYRSSLSRDFHLVHFQVGSEGRGESAPGKLVRLLTSPFQFAVSLLRKRPDIVHVNTSMEQKSYWRDIVYVFIAKLMGKQVVYQVHGGALPEDFFGNRPLLTGLLRKVLRSADKVVLLAQTELRAYRHFDEALPLAVIPNAIDIADDPQDKRMHARPLLLVYVGRLAESKGLFELLAALAMVRSAGVTATLKIAGSGPAEASLRARAAELGLQDAVSFLGPVFGKEKDQLWKCADVFGFPTHHEGLPYALLESMAARTPALVCPVGAIPDVMQDGVHGFFVALRDPQALAQAILRLDGDRALLQSMGQACRLRIESQYSLERLAQDFRDTYGALRR</sequence>
<dbReference type="InterPro" id="IPR001296">
    <property type="entry name" value="Glyco_trans_1"/>
</dbReference>
<name>A0AAJ4MVB3_9BURK</name>
<evidence type="ECO:0000259" key="1">
    <source>
        <dbReference type="Pfam" id="PF00534"/>
    </source>
</evidence>
<protein>
    <submittedName>
        <fullName evidence="3">Glycosyltransferase family 4 protein</fullName>
    </submittedName>
</protein>
<dbReference type="Proteomes" id="UP000662821">
    <property type="component" value="Chromosome"/>
</dbReference>
<dbReference type="GO" id="GO:0016757">
    <property type="term" value="F:glycosyltransferase activity"/>
    <property type="evidence" value="ECO:0007669"/>
    <property type="project" value="UniProtKB-ARBA"/>
</dbReference>
<evidence type="ECO:0000259" key="2">
    <source>
        <dbReference type="Pfam" id="PF13439"/>
    </source>
</evidence>
<feature type="domain" description="Glycosyl transferase family 1" evidence="1">
    <location>
        <begin position="172"/>
        <end position="334"/>
    </location>
</feature>
<feature type="domain" description="Glycosyltransferase subfamily 4-like N-terminal" evidence="2">
    <location>
        <begin position="53"/>
        <end position="169"/>
    </location>
</feature>
<dbReference type="CDD" id="cd03801">
    <property type="entry name" value="GT4_PimA-like"/>
    <property type="match status" value="1"/>
</dbReference>
<dbReference type="PANTHER" id="PTHR45947:SF3">
    <property type="entry name" value="SULFOQUINOVOSYL TRANSFERASE SQD2"/>
    <property type="match status" value="1"/>
</dbReference>
<dbReference type="Gene3D" id="3.40.50.2000">
    <property type="entry name" value="Glycogen Phosphorylase B"/>
    <property type="match status" value="2"/>
</dbReference>
<dbReference type="GeneID" id="56945287"/>
<evidence type="ECO:0000313" key="3">
    <source>
        <dbReference type="EMBL" id="QSX97904.1"/>
    </source>
</evidence>
<gene>
    <name evidence="3" type="ORF">J3P46_08310</name>
</gene>
<dbReference type="InterPro" id="IPR028098">
    <property type="entry name" value="Glyco_trans_4-like_N"/>
</dbReference>
<dbReference type="PANTHER" id="PTHR45947">
    <property type="entry name" value="SULFOQUINOVOSYL TRANSFERASE SQD2"/>
    <property type="match status" value="1"/>
</dbReference>
<dbReference type="SUPFAM" id="SSF53756">
    <property type="entry name" value="UDP-Glycosyltransferase/glycogen phosphorylase"/>
    <property type="match status" value="1"/>
</dbReference>
<dbReference type="InterPro" id="IPR050194">
    <property type="entry name" value="Glycosyltransferase_grp1"/>
</dbReference>
<dbReference type="Pfam" id="PF00534">
    <property type="entry name" value="Glycos_transf_1"/>
    <property type="match status" value="1"/>
</dbReference>
<dbReference type="RefSeq" id="WP_080753338.1">
    <property type="nucleotide sequence ID" value="NZ_CP048832.1"/>
</dbReference>
<organism evidence="3 4">
    <name type="scientific">Janthinobacterium lividum</name>
    <dbReference type="NCBI Taxonomy" id="29581"/>
    <lineage>
        <taxon>Bacteria</taxon>
        <taxon>Pseudomonadati</taxon>
        <taxon>Pseudomonadota</taxon>
        <taxon>Betaproteobacteria</taxon>
        <taxon>Burkholderiales</taxon>
        <taxon>Oxalobacteraceae</taxon>
        <taxon>Janthinobacterium</taxon>
    </lineage>
</organism>
<dbReference type="EMBL" id="CP071520">
    <property type="protein sequence ID" value="QSX97904.1"/>
    <property type="molecule type" value="Genomic_DNA"/>
</dbReference>
<evidence type="ECO:0000313" key="4">
    <source>
        <dbReference type="Proteomes" id="UP000662821"/>
    </source>
</evidence>
<proteinExistence type="predicted"/>
<dbReference type="Pfam" id="PF13439">
    <property type="entry name" value="Glyco_transf_4"/>
    <property type="match status" value="1"/>
</dbReference>
<reference evidence="3 4" key="1">
    <citation type="submission" date="2021-03" db="EMBL/GenBank/DDBJ databases">
        <title>Draft genome sequence of Janthinobacterium sp. strain PLB02 isolated from infected primmorphs (Lubomirskia baicalensis).</title>
        <authorList>
            <person name="Chernogor L.I."/>
            <person name="Belikov S.I."/>
            <person name="Petrushin I.S."/>
        </authorList>
    </citation>
    <scope>NUCLEOTIDE SEQUENCE [LARGE SCALE GENOMIC DNA]</scope>
    <source>
        <strain evidence="3 4">PLB02</strain>
    </source>
</reference>